<protein>
    <submittedName>
        <fullName evidence="8">MFS transporter</fullName>
    </submittedName>
</protein>
<dbReference type="PANTHER" id="PTHR23530:SF1">
    <property type="entry name" value="PERMEASE, MAJOR FACILITATOR SUPERFAMILY-RELATED"/>
    <property type="match status" value="1"/>
</dbReference>
<evidence type="ECO:0000313" key="8">
    <source>
        <dbReference type="EMBL" id="MBH9581219.1"/>
    </source>
</evidence>
<evidence type="ECO:0000256" key="6">
    <source>
        <dbReference type="SAM" id="Phobius"/>
    </source>
</evidence>
<evidence type="ECO:0000259" key="7">
    <source>
        <dbReference type="PROSITE" id="PS50850"/>
    </source>
</evidence>
<dbReference type="EMBL" id="JAEDAQ010000011">
    <property type="protein sequence ID" value="MBH9581219.1"/>
    <property type="molecule type" value="Genomic_DNA"/>
</dbReference>
<accession>A0ABS0QPQ8</accession>
<sequence>MYEARLNKLFIIFNTSILSGIALFSPIIYIFLINLGYTFIEAGLYLSIFWGAAAISELPTGILADTIGQKRIVIYSCLMRAFGLILLVNESFFVLILSGILTGVAEAMLSGSLGSWYMNQLAEKKSVNLERVFSKVALFGSLFSLIIGFISAEFLFKMHTTLPIILSAVYFIGLSYLIYIILPERLNQRLKPLMMELRK</sequence>
<keyword evidence="5 6" id="KW-0472">Membrane</keyword>
<feature type="transmembrane region" description="Helical" evidence="6">
    <location>
        <begin position="94"/>
        <end position="116"/>
    </location>
</feature>
<evidence type="ECO:0000256" key="4">
    <source>
        <dbReference type="ARBA" id="ARBA00022989"/>
    </source>
</evidence>
<feature type="transmembrane region" description="Helical" evidence="6">
    <location>
        <begin position="44"/>
        <end position="65"/>
    </location>
</feature>
<evidence type="ECO:0000256" key="2">
    <source>
        <dbReference type="ARBA" id="ARBA00022448"/>
    </source>
</evidence>
<dbReference type="InterPro" id="IPR053160">
    <property type="entry name" value="MFS_DHA3_Transporter"/>
</dbReference>
<keyword evidence="9" id="KW-1185">Reference proteome</keyword>
<keyword evidence="4 6" id="KW-1133">Transmembrane helix</keyword>
<dbReference type="InterPro" id="IPR020846">
    <property type="entry name" value="MFS_dom"/>
</dbReference>
<evidence type="ECO:0000256" key="3">
    <source>
        <dbReference type="ARBA" id="ARBA00022692"/>
    </source>
</evidence>
<feature type="domain" description="Major facilitator superfamily (MFS) profile" evidence="7">
    <location>
        <begin position="1"/>
        <end position="199"/>
    </location>
</feature>
<dbReference type="Pfam" id="PF07690">
    <property type="entry name" value="MFS_1"/>
    <property type="match status" value="1"/>
</dbReference>
<dbReference type="Gene3D" id="1.20.1250.20">
    <property type="entry name" value="MFS general substrate transporter like domains"/>
    <property type="match status" value="1"/>
</dbReference>
<evidence type="ECO:0000256" key="1">
    <source>
        <dbReference type="ARBA" id="ARBA00004651"/>
    </source>
</evidence>
<dbReference type="Proteomes" id="UP000597038">
    <property type="component" value="Unassembled WGS sequence"/>
</dbReference>
<keyword evidence="2" id="KW-0813">Transport</keyword>
<keyword evidence="3 6" id="KW-0812">Transmembrane</keyword>
<evidence type="ECO:0000256" key="5">
    <source>
        <dbReference type="ARBA" id="ARBA00023136"/>
    </source>
</evidence>
<gene>
    <name evidence="8" type="ORF">I9026_07505</name>
</gene>
<proteinExistence type="predicted"/>
<organism evidence="8 9">
    <name type="scientific">Staphylococcus felis</name>
    <dbReference type="NCBI Taxonomy" id="46127"/>
    <lineage>
        <taxon>Bacteria</taxon>
        <taxon>Bacillati</taxon>
        <taxon>Bacillota</taxon>
        <taxon>Bacilli</taxon>
        <taxon>Bacillales</taxon>
        <taxon>Staphylococcaceae</taxon>
        <taxon>Staphylococcus</taxon>
    </lineage>
</organism>
<dbReference type="PROSITE" id="PS50850">
    <property type="entry name" value="MFS"/>
    <property type="match status" value="1"/>
</dbReference>
<comment type="caution">
    <text evidence="8">The sequence shown here is derived from an EMBL/GenBank/DDBJ whole genome shotgun (WGS) entry which is preliminary data.</text>
</comment>
<dbReference type="InterPro" id="IPR011701">
    <property type="entry name" value="MFS"/>
</dbReference>
<name>A0ABS0QPQ8_9STAP</name>
<reference evidence="8 9" key="1">
    <citation type="submission" date="2020-12" db="EMBL/GenBank/DDBJ databases">
        <title>Genomic analysis of Staphylococcus felis from a cat with skin infection.</title>
        <authorList>
            <person name="Aslantas O."/>
            <person name="Keskin O."/>
            <person name="Buyukaltay K."/>
            <person name="Gullu Yucetepe A."/>
        </authorList>
    </citation>
    <scope>NUCLEOTIDE SEQUENCE [LARGE SCALE GENOMIC DNA]</scope>
    <source>
        <strain evidence="8 9">HARRANVET</strain>
    </source>
</reference>
<comment type="subcellular location">
    <subcellularLocation>
        <location evidence="1">Cell membrane</location>
        <topology evidence="1">Multi-pass membrane protein</topology>
    </subcellularLocation>
</comment>
<feature type="transmembrane region" description="Helical" evidence="6">
    <location>
        <begin position="162"/>
        <end position="182"/>
    </location>
</feature>
<dbReference type="PANTHER" id="PTHR23530">
    <property type="entry name" value="TRANSPORT PROTEIN-RELATED"/>
    <property type="match status" value="1"/>
</dbReference>
<feature type="transmembrane region" description="Helical" evidence="6">
    <location>
        <begin position="9"/>
        <end position="32"/>
    </location>
</feature>
<evidence type="ECO:0000313" key="9">
    <source>
        <dbReference type="Proteomes" id="UP000597038"/>
    </source>
</evidence>
<dbReference type="SUPFAM" id="SSF103473">
    <property type="entry name" value="MFS general substrate transporter"/>
    <property type="match status" value="1"/>
</dbReference>
<dbReference type="RefSeq" id="WP_198092741.1">
    <property type="nucleotide sequence ID" value="NZ_JAEDAQ010000011.1"/>
</dbReference>
<feature type="transmembrane region" description="Helical" evidence="6">
    <location>
        <begin position="72"/>
        <end position="88"/>
    </location>
</feature>
<dbReference type="InterPro" id="IPR036259">
    <property type="entry name" value="MFS_trans_sf"/>
</dbReference>
<feature type="transmembrane region" description="Helical" evidence="6">
    <location>
        <begin position="136"/>
        <end position="156"/>
    </location>
</feature>